<feature type="transmembrane region" description="Helical" evidence="7">
    <location>
        <begin position="128"/>
        <end position="150"/>
    </location>
</feature>
<dbReference type="InterPro" id="IPR020846">
    <property type="entry name" value="MFS_dom"/>
</dbReference>
<dbReference type="PANTHER" id="PTHR23501">
    <property type="entry name" value="MAJOR FACILITATOR SUPERFAMILY"/>
    <property type="match status" value="1"/>
</dbReference>
<dbReference type="Gene3D" id="1.20.1250.20">
    <property type="entry name" value="MFS general substrate transporter like domains"/>
    <property type="match status" value="2"/>
</dbReference>
<dbReference type="GO" id="GO:0022857">
    <property type="term" value="F:transmembrane transporter activity"/>
    <property type="evidence" value="ECO:0007669"/>
    <property type="project" value="InterPro"/>
</dbReference>
<dbReference type="InterPro" id="IPR036259">
    <property type="entry name" value="MFS_trans_sf"/>
</dbReference>
<evidence type="ECO:0000256" key="4">
    <source>
        <dbReference type="ARBA" id="ARBA00022989"/>
    </source>
</evidence>
<feature type="transmembrane region" description="Helical" evidence="7">
    <location>
        <begin position="69"/>
        <end position="88"/>
    </location>
</feature>
<feature type="transmembrane region" description="Helical" evidence="7">
    <location>
        <begin position="294"/>
        <end position="315"/>
    </location>
</feature>
<dbReference type="EMBL" id="LK023313">
    <property type="protein sequence ID" value="CDS02859.1"/>
    <property type="molecule type" value="Genomic_DNA"/>
</dbReference>
<dbReference type="Pfam" id="PF07690">
    <property type="entry name" value="MFS_1"/>
    <property type="match status" value="1"/>
</dbReference>
<feature type="transmembrane region" description="Helical" evidence="7">
    <location>
        <begin position="260"/>
        <end position="282"/>
    </location>
</feature>
<keyword evidence="2" id="KW-0813">Transport</keyword>
<evidence type="ECO:0000256" key="5">
    <source>
        <dbReference type="ARBA" id="ARBA00023136"/>
    </source>
</evidence>
<evidence type="ECO:0000256" key="2">
    <source>
        <dbReference type="ARBA" id="ARBA00022448"/>
    </source>
</evidence>
<sequence length="424" mass="45834">MLMLVIARALCGIGIGAFDSLMKIVIADHVPVRYIGKYQAALGISWGLGYIVGALVGGAAVERTNWRTVFWMALGIAVLAIVLVCISIRDTFRRQHNIRADFLGVLLWFGAAILLILSLSWGGTTYTWSSALIIALLCVGSVLLVGFGVWEWKGAKDPVIPRYVKNRSSVLILISAFCYGGTFQSLMTYVPLYLSVIRQEESLATNLELLSLVLVACIANVTVGLLIVKTGHYRWAIRSSLVVLVLASGLLQLLKPDSSRGLIVGLMLITGVGVGGMLNSSIVTAQASVSLEHVPAIISLMTLCDLTGGITGITVQGTILSNTLYERLAPISGVSAAQVRQSASYLWSLEEPVRSQVISAYMDAVHMSFWGSTGFAAVALLATVGLQAYELRTYLDKDEDEHEDIESQVEENIEKKQQLPQAIE</sequence>
<accession>A0A077W8L0</accession>
<comment type="subcellular location">
    <subcellularLocation>
        <location evidence="1">Endomembrane system</location>
        <topology evidence="1">Multi-pass membrane protein</topology>
    </subcellularLocation>
</comment>
<dbReference type="GO" id="GO:0012505">
    <property type="term" value="C:endomembrane system"/>
    <property type="evidence" value="ECO:0007669"/>
    <property type="project" value="UniProtKB-SubCell"/>
</dbReference>
<feature type="compositionally biased region" description="Acidic residues" evidence="6">
    <location>
        <begin position="400"/>
        <end position="411"/>
    </location>
</feature>
<feature type="transmembrane region" description="Helical" evidence="7">
    <location>
        <begin position="209"/>
        <end position="228"/>
    </location>
</feature>
<dbReference type="OrthoDB" id="10021397at2759"/>
<evidence type="ECO:0000259" key="8">
    <source>
        <dbReference type="PROSITE" id="PS50850"/>
    </source>
</evidence>
<dbReference type="SUPFAM" id="SSF103473">
    <property type="entry name" value="MFS general substrate transporter"/>
    <property type="match status" value="1"/>
</dbReference>
<name>A0A077W8L0_9FUNG</name>
<feature type="transmembrane region" description="Helical" evidence="7">
    <location>
        <begin position="170"/>
        <end position="189"/>
    </location>
</feature>
<feature type="transmembrane region" description="Helical" evidence="7">
    <location>
        <begin position="38"/>
        <end position="57"/>
    </location>
</feature>
<feature type="region of interest" description="Disordered" evidence="6">
    <location>
        <begin position="400"/>
        <end position="424"/>
    </location>
</feature>
<feature type="domain" description="Major facilitator superfamily (MFS) profile" evidence="8">
    <location>
        <begin position="1"/>
        <end position="391"/>
    </location>
</feature>
<evidence type="ECO:0000256" key="1">
    <source>
        <dbReference type="ARBA" id="ARBA00004127"/>
    </source>
</evidence>
<keyword evidence="5 7" id="KW-0472">Membrane</keyword>
<feature type="transmembrane region" description="Helical" evidence="7">
    <location>
        <begin position="235"/>
        <end position="254"/>
    </location>
</feature>
<feature type="transmembrane region" description="Helical" evidence="7">
    <location>
        <begin position="6"/>
        <end position="26"/>
    </location>
</feature>
<organism evidence="9">
    <name type="scientific">Lichtheimia ramosa</name>
    <dbReference type="NCBI Taxonomy" id="688394"/>
    <lineage>
        <taxon>Eukaryota</taxon>
        <taxon>Fungi</taxon>
        <taxon>Fungi incertae sedis</taxon>
        <taxon>Mucoromycota</taxon>
        <taxon>Mucoromycotina</taxon>
        <taxon>Mucoromycetes</taxon>
        <taxon>Mucorales</taxon>
        <taxon>Lichtheimiaceae</taxon>
        <taxon>Lichtheimia</taxon>
    </lineage>
</organism>
<keyword evidence="4 7" id="KW-1133">Transmembrane helix</keyword>
<dbReference type="GO" id="GO:0005886">
    <property type="term" value="C:plasma membrane"/>
    <property type="evidence" value="ECO:0007669"/>
    <property type="project" value="TreeGrafter"/>
</dbReference>
<protein>
    <recommendedName>
        <fullName evidence="8">Major facilitator superfamily (MFS) profile domain-containing protein</fullName>
    </recommendedName>
</protein>
<evidence type="ECO:0000256" key="3">
    <source>
        <dbReference type="ARBA" id="ARBA00022692"/>
    </source>
</evidence>
<reference evidence="9" key="1">
    <citation type="journal article" date="2014" name="Genome Announc.">
        <title>De novo whole-genome sequence and genome annotation of Lichtheimia ramosa.</title>
        <authorList>
            <person name="Linde J."/>
            <person name="Schwartze V."/>
            <person name="Binder U."/>
            <person name="Lass-Florl C."/>
            <person name="Voigt K."/>
            <person name="Horn F."/>
        </authorList>
    </citation>
    <scope>NUCLEOTIDE SEQUENCE</scope>
    <source>
        <strain evidence="9">JMRC FSU:6197</strain>
    </source>
</reference>
<proteinExistence type="predicted"/>
<gene>
    <name evidence="9" type="ORF">LRAMOSA00262</name>
</gene>
<feature type="transmembrane region" description="Helical" evidence="7">
    <location>
        <begin position="100"/>
        <end position="122"/>
    </location>
</feature>
<keyword evidence="3 7" id="KW-0812">Transmembrane</keyword>
<evidence type="ECO:0000256" key="6">
    <source>
        <dbReference type="SAM" id="MobiDB-lite"/>
    </source>
</evidence>
<feature type="transmembrane region" description="Helical" evidence="7">
    <location>
        <begin position="369"/>
        <end position="389"/>
    </location>
</feature>
<dbReference type="PANTHER" id="PTHR23501:SF191">
    <property type="entry name" value="VACUOLAR BASIC AMINO ACID TRANSPORTER 4"/>
    <property type="match status" value="1"/>
</dbReference>
<dbReference type="InterPro" id="IPR011701">
    <property type="entry name" value="MFS"/>
</dbReference>
<evidence type="ECO:0000256" key="7">
    <source>
        <dbReference type="SAM" id="Phobius"/>
    </source>
</evidence>
<evidence type="ECO:0000313" key="9">
    <source>
        <dbReference type="EMBL" id="CDS02859.1"/>
    </source>
</evidence>
<dbReference type="PROSITE" id="PS50850">
    <property type="entry name" value="MFS"/>
    <property type="match status" value="1"/>
</dbReference>
<dbReference type="AlphaFoldDB" id="A0A077W8L0"/>